<feature type="domain" description="HTH araC/xylS-type" evidence="4">
    <location>
        <begin position="182"/>
        <end position="283"/>
    </location>
</feature>
<keyword evidence="6" id="KW-1185">Reference proteome</keyword>
<dbReference type="SMART" id="SM00342">
    <property type="entry name" value="HTH_ARAC"/>
    <property type="match status" value="1"/>
</dbReference>
<dbReference type="InterPro" id="IPR050204">
    <property type="entry name" value="AraC_XylS_family_regulators"/>
</dbReference>
<dbReference type="GO" id="GO:0003700">
    <property type="term" value="F:DNA-binding transcription factor activity"/>
    <property type="evidence" value="ECO:0007669"/>
    <property type="project" value="InterPro"/>
</dbReference>
<evidence type="ECO:0000313" key="5">
    <source>
        <dbReference type="EMBL" id="SNY59452.1"/>
    </source>
</evidence>
<dbReference type="PANTHER" id="PTHR46796:SF12">
    <property type="entry name" value="HTH-TYPE DNA-BINDING TRANSCRIPTIONAL ACTIVATOR EUTR"/>
    <property type="match status" value="1"/>
</dbReference>
<dbReference type="OrthoDB" id="5464689at2"/>
<gene>
    <name evidence="5" type="ORF">SAMN05421748_120140</name>
</gene>
<dbReference type="PANTHER" id="PTHR46796">
    <property type="entry name" value="HTH-TYPE TRANSCRIPTIONAL ACTIVATOR RHAS-RELATED"/>
    <property type="match status" value="1"/>
</dbReference>
<dbReference type="InterPro" id="IPR018060">
    <property type="entry name" value="HTH_AraC"/>
</dbReference>
<name>A0A285JGQ0_9ACTN</name>
<dbReference type="InterPro" id="IPR018062">
    <property type="entry name" value="HTH_AraC-typ_CS"/>
</dbReference>
<protein>
    <submittedName>
        <fullName evidence="5">AraC-type DNA-binding protein</fullName>
    </submittedName>
</protein>
<evidence type="ECO:0000256" key="3">
    <source>
        <dbReference type="ARBA" id="ARBA00023163"/>
    </source>
</evidence>
<evidence type="ECO:0000259" key="4">
    <source>
        <dbReference type="PROSITE" id="PS01124"/>
    </source>
</evidence>
<dbReference type="Pfam" id="PF14525">
    <property type="entry name" value="AraC_binding_2"/>
    <property type="match status" value="1"/>
</dbReference>
<keyword evidence="2 5" id="KW-0238">DNA-binding</keyword>
<evidence type="ECO:0000256" key="2">
    <source>
        <dbReference type="ARBA" id="ARBA00023125"/>
    </source>
</evidence>
<dbReference type="InterPro" id="IPR035418">
    <property type="entry name" value="AraC-bd_2"/>
</dbReference>
<organism evidence="5 6">
    <name type="scientific">Paractinoplanes atraurantiacus</name>
    <dbReference type="NCBI Taxonomy" id="1036182"/>
    <lineage>
        <taxon>Bacteria</taxon>
        <taxon>Bacillati</taxon>
        <taxon>Actinomycetota</taxon>
        <taxon>Actinomycetes</taxon>
        <taxon>Micromonosporales</taxon>
        <taxon>Micromonosporaceae</taxon>
        <taxon>Paractinoplanes</taxon>
    </lineage>
</organism>
<dbReference type="Gene3D" id="1.10.10.60">
    <property type="entry name" value="Homeodomain-like"/>
    <property type="match status" value="1"/>
</dbReference>
<accession>A0A285JGQ0</accession>
<dbReference type="SUPFAM" id="SSF46689">
    <property type="entry name" value="Homeodomain-like"/>
    <property type="match status" value="2"/>
</dbReference>
<sequence length="284" mass="31160">MDARFNLLRLGALTIGDVRYGAEVTLGYEHPDAYQVGVPVAGRLEARQGGRPIVGEGCRAPLFRVGEEVVIGRWGADCRQLGVKINRVALEQQLTSLLDAPVETPILFAAGLDIAAGLGRSWAAMIRLVAAEFGNDTGLLREPLIVRQLQDSLTMGLLLAIDHPRREALTRRTAAYRPQPVRRAVDAIQASPESPFTLAELAAAAGVGVRALQAGFQRYLGCTPMAYLRHVRLARVHDELRAADPRRTTVTEIAYRWGFAHLGRFAAAYRSRYGASPRETLQQW</sequence>
<reference evidence="6" key="1">
    <citation type="submission" date="2017-09" db="EMBL/GenBank/DDBJ databases">
        <authorList>
            <person name="Varghese N."/>
            <person name="Submissions S."/>
        </authorList>
    </citation>
    <scope>NUCLEOTIDE SEQUENCE [LARGE SCALE GENOMIC DNA]</scope>
    <source>
        <strain evidence="6">CGMCC 4.6857</strain>
    </source>
</reference>
<keyword evidence="3" id="KW-0804">Transcription</keyword>
<proteinExistence type="predicted"/>
<dbReference type="AlphaFoldDB" id="A0A285JGQ0"/>
<evidence type="ECO:0000313" key="6">
    <source>
        <dbReference type="Proteomes" id="UP000219612"/>
    </source>
</evidence>
<evidence type="ECO:0000256" key="1">
    <source>
        <dbReference type="ARBA" id="ARBA00023015"/>
    </source>
</evidence>
<dbReference type="InterPro" id="IPR009057">
    <property type="entry name" value="Homeodomain-like_sf"/>
</dbReference>
<dbReference type="PROSITE" id="PS01124">
    <property type="entry name" value="HTH_ARAC_FAMILY_2"/>
    <property type="match status" value="1"/>
</dbReference>
<dbReference type="Pfam" id="PF12833">
    <property type="entry name" value="HTH_18"/>
    <property type="match status" value="1"/>
</dbReference>
<keyword evidence="1" id="KW-0805">Transcription regulation</keyword>
<dbReference type="EMBL" id="OBDY01000020">
    <property type="protein sequence ID" value="SNY59452.1"/>
    <property type="molecule type" value="Genomic_DNA"/>
</dbReference>
<dbReference type="GO" id="GO:0043565">
    <property type="term" value="F:sequence-specific DNA binding"/>
    <property type="evidence" value="ECO:0007669"/>
    <property type="project" value="InterPro"/>
</dbReference>
<dbReference type="Proteomes" id="UP000219612">
    <property type="component" value="Unassembled WGS sequence"/>
</dbReference>
<dbReference type="PROSITE" id="PS00041">
    <property type="entry name" value="HTH_ARAC_FAMILY_1"/>
    <property type="match status" value="2"/>
</dbReference>